<evidence type="ECO:0000313" key="1">
    <source>
        <dbReference type="EMBL" id="MFD0963124.1"/>
    </source>
</evidence>
<keyword evidence="2" id="KW-1185">Reference proteome</keyword>
<accession>A0ABW3I090</accession>
<evidence type="ECO:0000313" key="2">
    <source>
        <dbReference type="Proteomes" id="UP001596997"/>
    </source>
</evidence>
<dbReference type="InterPro" id="IPR021223">
    <property type="entry name" value="AbiGi"/>
</dbReference>
<dbReference type="RefSeq" id="WP_377713515.1">
    <property type="nucleotide sequence ID" value="NZ_JBHTJM010000005.1"/>
</dbReference>
<dbReference type="EMBL" id="JBHTJM010000005">
    <property type="protein sequence ID" value="MFD0963124.1"/>
    <property type="molecule type" value="Genomic_DNA"/>
</dbReference>
<reference evidence="2" key="1">
    <citation type="journal article" date="2019" name="Int. J. Syst. Evol. Microbiol.">
        <title>The Global Catalogue of Microorganisms (GCM) 10K type strain sequencing project: providing services to taxonomists for standard genome sequencing and annotation.</title>
        <authorList>
            <consortium name="The Broad Institute Genomics Platform"/>
            <consortium name="The Broad Institute Genome Sequencing Center for Infectious Disease"/>
            <person name="Wu L."/>
            <person name="Ma J."/>
        </authorList>
    </citation>
    <scope>NUCLEOTIDE SEQUENCE [LARGE SCALE GENOMIC DNA]</scope>
    <source>
        <strain evidence="2">CCUG 62114</strain>
    </source>
</reference>
<comment type="caution">
    <text evidence="1">The sequence shown here is derived from an EMBL/GenBank/DDBJ whole genome shotgun (WGS) entry which is preliminary data.</text>
</comment>
<proteinExistence type="predicted"/>
<organism evidence="1 2">
    <name type="scientific">Pseudofulvibacter geojedonensis</name>
    <dbReference type="NCBI Taxonomy" id="1123758"/>
    <lineage>
        <taxon>Bacteria</taxon>
        <taxon>Pseudomonadati</taxon>
        <taxon>Bacteroidota</taxon>
        <taxon>Flavobacteriia</taxon>
        <taxon>Flavobacteriales</taxon>
        <taxon>Flavobacteriaceae</taxon>
        <taxon>Pseudofulvibacter</taxon>
    </lineage>
</organism>
<protein>
    <submittedName>
        <fullName evidence="1">Abortive infection system antitoxin AbiGi family protein</fullName>
    </submittedName>
</protein>
<dbReference type="Pfam" id="PF10899">
    <property type="entry name" value="AbiGi"/>
    <property type="match status" value="1"/>
</dbReference>
<dbReference type="Proteomes" id="UP001596997">
    <property type="component" value="Unassembled WGS sequence"/>
</dbReference>
<gene>
    <name evidence="1" type="ORF">ACFQ1O_03790</name>
</gene>
<sequence length="287" mass="33860">MKLSSNTLFHFTREKDFLVSILRNGIFIRYSLETYGKILKSKSELVLPMSCFCDIPLSQISEHRKKYGSYSIGLSKEWGLKNGLSPVLYTHAKSETAKVLNTLSANLENIFDIENSEENQKLLKEYGYKDEEIDLVNSGQYLASKQVREKNEELSKQLGHFLKYVKPYSGTGYSNGNEFRQVKFYDEREWRYVPPKELLQKIEIKDIYKREFYTDEVKRRYINMRLAKHKKLTFKPKDIKFIVVEKEDEIPPMIEKLREIFGQNSSYNDLMILNSRIISLEQIIEDL</sequence>
<name>A0ABW3I090_9FLAO</name>